<evidence type="ECO:0000313" key="1">
    <source>
        <dbReference type="EMBL" id="NMF66933.1"/>
    </source>
</evidence>
<dbReference type="Proteomes" id="UP000762253">
    <property type="component" value="Unassembled WGS sequence"/>
</dbReference>
<proteinExistence type="predicted"/>
<evidence type="ECO:0008006" key="3">
    <source>
        <dbReference type="Google" id="ProtNLM"/>
    </source>
</evidence>
<name>A0ABX1MEH5_9CYAN</name>
<evidence type="ECO:0000313" key="2">
    <source>
        <dbReference type="Proteomes" id="UP000762253"/>
    </source>
</evidence>
<dbReference type="RefSeq" id="WP_169268489.1">
    <property type="nucleotide sequence ID" value="NZ_QMEC01000199.1"/>
</dbReference>
<keyword evidence="2" id="KW-1185">Reference proteome</keyword>
<gene>
    <name evidence="1" type="ORF">DP115_30975</name>
</gene>
<sequence length="134" mass="14990">MTTQIILNLPDEVYKKAEHFAQLTNRAVGDILTQAIALSLSPVSPQSTSIDSKETPSIVSLSDEEVIALTELQMEPEQDQRLSELLYNQQAGTLADTEHSELWTLMQVYQEKLLLKAQALREAVQRGLREPLDA</sequence>
<organism evidence="1 2">
    <name type="scientific">Brasilonema octagenarum UFV-OR1</name>
    <dbReference type="NCBI Taxonomy" id="417115"/>
    <lineage>
        <taxon>Bacteria</taxon>
        <taxon>Bacillati</taxon>
        <taxon>Cyanobacteriota</taxon>
        <taxon>Cyanophyceae</taxon>
        <taxon>Nostocales</taxon>
        <taxon>Scytonemataceae</taxon>
        <taxon>Brasilonema</taxon>
        <taxon>Octagenarum group</taxon>
    </lineage>
</organism>
<comment type="caution">
    <text evidence="1">The sequence shown here is derived from an EMBL/GenBank/DDBJ whole genome shotgun (WGS) entry which is preliminary data.</text>
</comment>
<accession>A0ABX1MEH5</accession>
<dbReference type="EMBL" id="QMEC01000199">
    <property type="protein sequence ID" value="NMF66933.1"/>
    <property type="molecule type" value="Genomic_DNA"/>
</dbReference>
<protein>
    <recommendedName>
        <fullName evidence="3">CopG-like ribbon-helix-helix domain-containing protein</fullName>
    </recommendedName>
</protein>
<reference evidence="1 2" key="1">
    <citation type="submission" date="2018-06" db="EMBL/GenBank/DDBJ databases">
        <title>Comparative genomics of Brasilonema spp. strains.</title>
        <authorList>
            <person name="Alvarenga D.O."/>
            <person name="Fiore M.F."/>
            <person name="Varani A.M."/>
        </authorList>
    </citation>
    <scope>NUCLEOTIDE SEQUENCE [LARGE SCALE GENOMIC DNA]</scope>
    <source>
        <strain evidence="1 2">UFV-OR1</strain>
    </source>
</reference>